<feature type="region of interest" description="Disordered" evidence="1">
    <location>
        <begin position="1"/>
        <end position="22"/>
    </location>
</feature>
<gene>
    <name evidence="3" type="ORF">ON753_22155</name>
</gene>
<feature type="transmembrane region" description="Helical" evidence="2">
    <location>
        <begin position="216"/>
        <end position="244"/>
    </location>
</feature>
<name>A0ABT3R7A9_9HYPH</name>
<keyword evidence="2" id="KW-0472">Membrane</keyword>
<evidence type="ECO:0008006" key="5">
    <source>
        <dbReference type="Google" id="ProtNLM"/>
    </source>
</evidence>
<sequence>MQHQETATLQNNPIEPGETGYAPSERHPRLPLGVGSIIGGSFSILFKHIIAVLLIGLIPVLFGQVAPALVLGMATNFDFSAPLSIGASMFAGAAVLAIVQLAAYSVTTALIVQLAYDAKLRRRVHIGRYLRPALTALPPILILSFAVGALIVGLFFLLGLFGAVSRILALAATPVQIVLSLWILAVFSVMAPAVVIERAGYSALARSAALTRDYRWPIMGTFFLTAAIALIMLIIGVFVIGFFGTLGASLIAGILIAALSSSALSILAIAASLIYARLREIKEGVSVDQVATVFD</sequence>
<protein>
    <recommendedName>
        <fullName evidence="5">Glycerophosphoryl diester phosphodiesterase membrane domain-containing protein</fullName>
    </recommendedName>
</protein>
<evidence type="ECO:0000313" key="3">
    <source>
        <dbReference type="EMBL" id="MCX2725042.1"/>
    </source>
</evidence>
<keyword evidence="2" id="KW-0812">Transmembrane</keyword>
<dbReference type="EMBL" id="JAPEVI010000003">
    <property type="protein sequence ID" value="MCX2725042.1"/>
    <property type="molecule type" value="Genomic_DNA"/>
</dbReference>
<reference evidence="3 4" key="1">
    <citation type="journal article" date="2016" name="Int. J. Syst. Evol. Microbiol.">
        <title>Labrenzia salina sp. nov., isolated from the rhizosphere of the halophyte Arthrocnemum macrostachyum.</title>
        <authorList>
            <person name="Camacho M."/>
            <person name="Redondo-Gomez S."/>
            <person name="Rodriguez-Llorente I."/>
            <person name="Rohde M."/>
            <person name="Sproer C."/>
            <person name="Schumann P."/>
            <person name="Klenk H.P."/>
            <person name="Montero-Calasanz M.D.C."/>
        </authorList>
    </citation>
    <scope>NUCLEOTIDE SEQUENCE [LARGE SCALE GENOMIC DNA]</scope>
    <source>
        <strain evidence="3 4">DSM 29163</strain>
    </source>
</reference>
<comment type="caution">
    <text evidence="3">The sequence shown here is derived from an EMBL/GenBank/DDBJ whole genome shotgun (WGS) entry which is preliminary data.</text>
</comment>
<dbReference type="RefSeq" id="WP_265965532.1">
    <property type="nucleotide sequence ID" value="NZ_JAPEVI010000003.1"/>
</dbReference>
<feature type="transmembrane region" description="Helical" evidence="2">
    <location>
        <begin position="90"/>
        <end position="116"/>
    </location>
</feature>
<proteinExistence type="predicted"/>
<dbReference type="Proteomes" id="UP001300261">
    <property type="component" value="Unassembled WGS sequence"/>
</dbReference>
<keyword evidence="4" id="KW-1185">Reference proteome</keyword>
<feature type="transmembrane region" description="Helical" evidence="2">
    <location>
        <begin position="49"/>
        <end position="70"/>
    </location>
</feature>
<organism evidence="3 4">
    <name type="scientific">Roseibium salinum</name>
    <dbReference type="NCBI Taxonomy" id="1604349"/>
    <lineage>
        <taxon>Bacteria</taxon>
        <taxon>Pseudomonadati</taxon>
        <taxon>Pseudomonadota</taxon>
        <taxon>Alphaproteobacteria</taxon>
        <taxon>Hyphomicrobiales</taxon>
        <taxon>Stappiaceae</taxon>
        <taxon>Roseibium</taxon>
    </lineage>
</organism>
<evidence type="ECO:0000313" key="4">
    <source>
        <dbReference type="Proteomes" id="UP001300261"/>
    </source>
</evidence>
<feature type="transmembrane region" description="Helical" evidence="2">
    <location>
        <begin position="167"/>
        <end position="195"/>
    </location>
</feature>
<keyword evidence="2" id="KW-1133">Transmembrane helix</keyword>
<feature type="compositionally biased region" description="Polar residues" evidence="1">
    <location>
        <begin position="1"/>
        <end position="13"/>
    </location>
</feature>
<evidence type="ECO:0000256" key="2">
    <source>
        <dbReference type="SAM" id="Phobius"/>
    </source>
</evidence>
<feature type="transmembrane region" description="Helical" evidence="2">
    <location>
        <begin position="137"/>
        <end position="161"/>
    </location>
</feature>
<feature type="transmembrane region" description="Helical" evidence="2">
    <location>
        <begin position="250"/>
        <end position="276"/>
    </location>
</feature>
<accession>A0ABT3R7A9</accession>
<evidence type="ECO:0000256" key="1">
    <source>
        <dbReference type="SAM" id="MobiDB-lite"/>
    </source>
</evidence>